<feature type="transmembrane region" description="Helical" evidence="2">
    <location>
        <begin position="14"/>
        <end position="33"/>
    </location>
</feature>
<dbReference type="Proteomes" id="UP000466931">
    <property type="component" value="Chromosome"/>
</dbReference>
<sequence length="375" mass="40036">MQPGIRRGLLTRDAMGLTATEAFVLISVATILLTRAYLELTGYPQIGGGTLHIAHALWGGALMMIALVLGWMTLGRGPRILGVVLGGVGFGLFLDEVGKFVTKDNDYFYGPSAEIMYILVVAILLGARVIRDVKPLSARECLASAALLAADGVARGLSDHHREIGLRLVDEAENGGADQADADRVRALLLGAEGASDRLYRLQRWAPTLIPGFFRSPRWIPIVGWLLVISAVAGVLFGTLGIALGGYLYEHEDVRLELDGPTPASVILLIAATLTAALAVPAMIGRRRHPQAVWPMRWLRNAALVSTFLNALVDFATEGFGALSGMAIGLFTLAVLTYQLDIAASREVSEGASTEPRHHPRGTPGARQTPHAAMP</sequence>
<reference evidence="3" key="2">
    <citation type="submission" date="2020-02" db="EMBL/GenBank/DDBJ databases">
        <authorList>
            <person name="Matsumoto Y."/>
            <person name="Motooka D."/>
            <person name="Nakamura S."/>
        </authorList>
    </citation>
    <scope>NUCLEOTIDE SEQUENCE</scope>
    <source>
        <strain evidence="3">JCM 13671</strain>
    </source>
</reference>
<organism evidence="3 4">
    <name type="scientific">Mycolicibacterium confluentis</name>
    <dbReference type="NCBI Taxonomy" id="28047"/>
    <lineage>
        <taxon>Bacteria</taxon>
        <taxon>Bacillati</taxon>
        <taxon>Actinomycetota</taxon>
        <taxon>Actinomycetes</taxon>
        <taxon>Mycobacteriales</taxon>
        <taxon>Mycobacteriaceae</taxon>
        <taxon>Mycolicibacterium</taxon>
    </lineage>
</organism>
<accession>A0A7I7XY75</accession>
<evidence type="ECO:0000256" key="2">
    <source>
        <dbReference type="SAM" id="Phobius"/>
    </source>
</evidence>
<dbReference type="EMBL" id="AP022612">
    <property type="protein sequence ID" value="BBZ34104.1"/>
    <property type="molecule type" value="Genomic_DNA"/>
</dbReference>
<gene>
    <name evidence="3" type="ORF">MCNF_27090</name>
</gene>
<feature type="transmembrane region" description="Helical" evidence="2">
    <location>
        <begin position="222"/>
        <end position="244"/>
    </location>
</feature>
<evidence type="ECO:0000256" key="1">
    <source>
        <dbReference type="SAM" id="MobiDB-lite"/>
    </source>
</evidence>
<name>A0A7I7XY75_9MYCO</name>
<keyword evidence="2" id="KW-0812">Transmembrane</keyword>
<feature type="transmembrane region" description="Helical" evidence="2">
    <location>
        <begin position="81"/>
        <end position="101"/>
    </location>
</feature>
<feature type="transmembrane region" description="Helical" evidence="2">
    <location>
        <begin position="297"/>
        <end position="313"/>
    </location>
</feature>
<keyword evidence="2" id="KW-1133">Transmembrane helix</keyword>
<keyword evidence="4" id="KW-1185">Reference proteome</keyword>
<keyword evidence="2" id="KW-0472">Membrane</keyword>
<evidence type="ECO:0000313" key="3">
    <source>
        <dbReference type="EMBL" id="BBZ34104.1"/>
    </source>
</evidence>
<reference evidence="3" key="1">
    <citation type="journal article" date="2019" name="Emerg. Microbes Infect.">
        <title>Comprehensive subspecies identification of 175 nontuberculous mycobacteria species based on 7547 genomic profiles.</title>
        <authorList>
            <person name="Matsumoto Y."/>
            <person name="Kinjo T."/>
            <person name="Motooka D."/>
            <person name="Nabeya D."/>
            <person name="Jung N."/>
            <person name="Uechi K."/>
            <person name="Horii T."/>
            <person name="Iida T."/>
            <person name="Fujita J."/>
            <person name="Nakamura S."/>
        </authorList>
    </citation>
    <scope>NUCLEOTIDE SEQUENCE [LARGE SCALE GENOMIC DNA]</scope>
    <source>
        <strain evidence="3">JCM 13671</strain>
    </source>
</reference>
<evidence type="ECO:0000313" key="4">
    <source>
        <dbReference type="Proteomes" id="UP000466931"/>
    </source>
</evidence>
<dbReference type="AlphaFoldDB" id="A0A7I7XY75"/>
<feature type="transmembrane region" description="Helical" evidence="2">
    <location>
        <begin position="107"/>
        <end position="130"/>
    </location>
</feature>
<feature type="transmembrane region" description="Helical" evidence="2">
    <location>
        <begin position="264"/>
        <end position="285"/>
    </location>
</feature>
<proteinExistence type="predicted"/>
<feature type="region of interest" description="Disordered" evidence="1">
    <location>
        <begin position="349"/>
        <end position="375"/>
    </location>
</feature>
<feature type="transmembrane region" description="Helical" evidence="2">
    <location>
        <begin position="319"/>
        <end position="338"/>
    </location>
</feature>
<protein>
    <submittedName>
        <fullName evidence="3">Uncharacterized protein</fullName>
    </submittedName>
</protein>
<feature type="transmembrane region" description="Helical" evidence="2">
    <location>
        <begin position="53"/>
        <end position="74"/>
    </location>
</feature>